<dbReference type="RefSeq" id="WP_065945805.1">
    <property type="nucleotide sequence ID" value="NZ_JACYNJ010000008.1"/>
</dbReference>
<accession>A0AAE2U2U6</accession>
<name>A0AAE2U2U6_PSEFL</name>
<dbReference type="AlphaFoldDB" id="A0AAE2U2U6"/>
<dbReference type="Gene3D" id="3.40.50.10140">
    <property type="entry name" value="Toll/interleukin-1 receptor homology (TIR) domain"/>
    <property type="match status" value="1"/>
</dbReference>
<keyword evidence="1" id="KW-0472">Membrane</keyword>
<dbReference type="InterPro" id="IPR035897">
    <property type="entry name" value="Toll_tir_struct_dom_sf"/>
</dbReference>
<organism evidence="3 4">
    <name type="scientific">Pseudomonas fluorescens</name>
    <dbReference type="NCBI Taxonomy" id="294"/>
    <lineage>
        <taxon>Bacteria</taxon>
        <taxon>Pseudomonadati</taxon>
        <taxon>Pseudomonadota</taxon>
        <taxon>Gammaproteobacteria</taxon>
        <taxon>Pseudomonadales</taxon>
        <taxon>Pseudomonadaceae</taxon>
        <taxon>Pseudomonas</taxon>
    </lineage>
</organism>
<keyword evidence="1" id="KW-1133">Transmembrane helix</keyword>
<dbReference type="Pfam" id="PF13676">
    <property type="entry name" value="TIR_2"/>
    <property type="match status" value="1"/>
</dbReference>
<dbReference type="EMBL" id="JACYNJ010000008">
    <property type="protein sequence ID" value="MBD8270712.1"/>
    <property type="molecule type" value="Genomic_DNA"/>
</dbReference>
<proteinExistence type="predicted"/>
<dbReference type="SUPFAM" id="SSF52200">
    <property type="entry name" value="Toll/Interleukin receptor TIR domain"/>
    <property type="match status" value="1"/>
</dbReference>
<reference evidence="3" key="1">
    <citation type="journal article" date="2020" name="FEMS Microbiol. Ecol.">
        <title>Temporal dynamics of bacterial communities during seed development and maturation.</title>
        <authorList>
            <person name="Chesneau G."/>
            <person name="Torres-Cortes G."/>
            <person name="Briand M."/>
            <person name="Darrasse A."/>
            <person name="Preveaux A."/>
            <person name="Marais C."/>
            <person name="Jacques M.A."/>
            <person name="Shade A."/>
            <person name="Barret M."/>
        </authorList>
    </citation>
    <scope>NUCLEOTIDE SEQUENCE</scope>
    <source>
        <strain evidence="3">CFBP13533</strain>
    </source>
</reference>
<feature type="transmembrane region" description="Helical" evidence="1">
    <location>
        <begin position="176"/>
        <end position="198"/>
    </location>
</feature>
<keyword evidence="3" id="KW-0675">Receptor</keyword>
<gene>
    <name evidence="3" type="ORF">IFU03_13210</name>
</gene>
<dbReference type="SMART" id="SM00255">
    <property type="entry name" value="TIR"/>
    <property type="match status" value="1"/>
</dbReference>
<dbReference type="GO" id="GO:0007165">
    <property type="term" value="P:signal transduction"/>
    <property type="evidence" value="ECO:0007669"/>
    <property type="project" value="InterPro"/>
</dbReference>
<dbReference type="Proteomes" id="UP000610293">
    <property type="component" value="Unassembled WGS sequence"/>
</dbReference>
<feature type="domain" description="TIR" evidence="2">
    <location>
        <begin position="1"/>
        <end position="132"/>
    </location>
</feature>
<comment type="caution">
    <text evidence="3">The sequence shown here is derived from an EMBL/GenBank/DDBJ whole genome shotgun (WGS) entry which is preliminary data.</text>
</comment>
<dbReference type="PROSITE" id="PS50104">
    <property type="entry name" value="TIR"/>
    <property type="match status" value="1"/>
</dbReference>
<protein>
    <submittedName>
        <fullName evidence="3">Toll/interleukin-1 receptor domain-containing protein</fullName>
    </submittedName>
</protein>
<evidence type="ECO:0000259" key="2">
    <source>
        <dbReference type="PROSITE" id="PS50104"/>
    </source>
</evidence>
<dbReference type="InterPro" id="IPR000157">
    <property type="entry name" value="TIR_dom"/>
</dbReference>
<feature type="transmembrane region" description="Helical" evidence="1">
    <location>
        <begin position="210"/>
        <end position="233"/>
    </location>
</feature>
<keyword evidence="1" id="KW-0812">Transmembrane</keyword>
<sequence>MANIYISYQRSDQSFVTTLAQRLKSEGHNLGYDIDTLSAGTDWRSALDQRLKSAEVFIVVISENTTQSQYVLTEVGAARAYASESGRMLIVPLIIDHSPPPLALQDIHAIIQPDKNLDEICQKIETAVSVFIGRRAAIEIEASEVAQKLQTNAADYIKIAIDSLAGLEVRDRRLGYLWYSLGFLSLLIGIGFGLLGLASASAQTALPSQSLILAALKALLVIGLLGACAKYAFTLGKSYASEALKCSDRIHAIRFGEFYLRAFGEKTQWTELKEVFQHWNIDRSSSFSGMDASSFDPKFIESIVEFAKLFPSRNVNK</sequence>
<evidence type="ECO:0000313" key="3">
    <source>
        <dbReference type="EMBL" id="MBD8270712.1"/>
    </source>
</evidence>
<evidence type="ECO:0000313" key="4">
    <source>
        <dbReference type="Proteomes" id="UP000610293"/>
    </source>
</evidence>
<evidence type="ECO:0000256" key="1">
    <source>
        <dbReference type="SAM" id="Phobius"/>
    </source>
</evidence>